<reference evidence="1 2" key="1">
    <citation type="submission" date="2009-02" db="EMBL/GenBank/DDBJ databases">
        <title>The Genome Sequence of Oxalobacter formigenes OXCC13.</title>
        <authorList>
            <consortium name="The Broad Institute Genome Sequencing Platform"/>
            <person name="Ward D."/>
            <person name="Young S.K."/>
            <person name="Kodira C.D."/>
            <person name="Zeng Q."/>
            <person name="Koehrsen M."/>
            <person name="Alvarado L."/>
            <person name="Berlin A."/>
            <person name="Borenstein D."/>
            <person name="Chen Z."/>
            <person name="Engels R."/>
            <person name="Freedman E."/>
            <person name="Gellesch M."/>
            <person name="Goldberg J."/>
            <person name="Griggs A."/>
            <person name="Gujja S."/>
            <person name="Heiman D."/>
            <person name="Hepburn T."/>
            <person name="Howarth C."/>
            <person name="Jen D."/>
            <person name="Larson L."/>
            <person name="Lewis B."/>
            <person name="Mehta T."/>
            <person name="Park D."/>
            <person name="Pearson M."/>
            <person name="Roberts A."/>
            <person name="Saif S."/>
            <person name="Shea T."/>
            <person name="Shenoy N."/>
            <person name="Sisk P."/>
            <person name="Stolte C."/>
            <person name="Sykes S."/>
            <person name="Walk T."/>
            <person name="White J."/>
            <person name="Yandava C."/>
            <person name="Allison M.J."/>
            <person name="Lander E."/>
            <person name="Nusbaum C."/>
            <person name="Galagan J."/>
            <person name="Birren B."/>
        </authorList>
    </citation>
    <scope>NUCLEOTIDE SEQUENCE [LARGE SCALE GENOMIC DNA]</scope>
    <source>
        <strain evidence="1 2">OXCC13</strain>
    </source>
</reference>
<dbReference type="Proteomes" id="UP000005089">
    <property type="component" value="Unassembled WGS sequence"/>
</dbReference>
<dbReference type="Pfam" id="PF19636">
    <property type="entry name" value="DUF6139"/>
    <property type="match status" value="1"/>
</dbReference>
<dbReference type="InterPro" id="IPR046137">
    <property type="entry name" value="DUF6139"/>
</dbReference>
<dbReference type="GeneID" id="77134196"/>
<dbReference type="HOGENOM" id="CLU_2598033_0_0_4"/>
<dbReference type="RefSeq" id="WP_005882228.1">
    <property type="nucleotide sequence ID" value="NZ_CP019430.1"/>
</dbReference>
<dbReference type="STRING" id="847.BRW83_0289"/>
<gene>
    <name evidence="1" type="ORF">OFBG_01799</name>
</gene>
<sequence>MRVDIFKREEANGIYSYLLIPAGKNIPGEATNTDWELDAKEVDINVDEESLDDFSIVYPAIQIRDKGYAISNLSSLSN</sequence>
<proteinExistence type="predicted"/>
<evidence type="ECO:0000313" key="1">
    <source>
        <dbReference type="EMBL" id="EEO30771.1"/>
    </source>
</evidence>
<organism evidence="1 2">
    <name type="scientific">Oxalobacter formigenes OXCC13</name>
    <dbReference type="NCBI Taxonomy" id="556269"/>
    <lineage>
        <taxon>Bacteria</taxon>
        <taxon>Pseudomonadati</taxon>
        <taxon>Pseudomonadota</taxon>
        <taxon>Betaproteobacteria</taxon>
        <taxon>Burkholderiales</taxon>
        <taxon>Oxalobacteraceae</taxon>
        <taxon>Oxalobacter</taxon>
    </lineage>
</organism>
<dbReference type="AlphaFoldDB" id="C3XC45"/>
<keyword evidence="2" id="KW-1185">Reference proteome</keyword>
<protein>
    <submittedName>
        <fullName evidence="1">Uncharacterized protein</fullName>
    </submittedName>
</protein>
<dbReference type="EMBL" id="GG658170">
    <property type="protein sequence ID" value="EEO30771.1"/>
    <property type="molecule type" value="Genomic_DNA"/>
</dbReference>
<dbReference type="eggNOG" id="ENOG502ZSYK">
    <property type="taxonomic scope" value="Bacteria"/>
</dbReference>
<dbReference type="OrthoDB" id="8812178at2"/>
<name>C3XC45_OXAFO</name>
<accession>C3XC45</accession>
<evidence type="ECO:0000313" key="2">
    <source>
        <dbReference type="Proteomes" id="UP000005089"/>
    </source>
</evidence>